<evidence type="ECO:0000256" key="4">
    <source>
        <dbReference type="ARBA" id="ARBA00023139"/>
    </source>
</evidence>
<evidence type="ECO:0000256" key="6">
    <source>
        <dbReference type="PIRNR" id="PIRNR002854"/>
    </source>
</evidence>
<dbReference type="STRING" id="1844972.A7K91_24780"/>
<evidence type="ECO:0000313" key="10">
    <source>
        <dbReference type="EMBL" id="OBR63178.1"/>
    </source>
</evidence>
<feature type="signal peptide" evidence="9">
    <location>
        <begin position="1"/>
        <end position="19"/>
    </location>
</feature>
<dbReference type="PROSITE" id="PS51257">
    <property type="entry name" value="PROKAR_LIPOPROTEIN"/>
    <property type="match status" value="1"/>
</dbReference>
<dbReference type="Gene3D" id="3.40.190.10">
    <property type="entry name" value="Periplasmic binding protein-like II"/>
    <property type="match status" value="2"/>
</dbReference>
<keyword evidence="4" id="KW-0564">Palmitate</keyword>
<dbReference type="PANTHER" id="PTHR30429">
    <property type="entry name" value="D-METHIONINE-BINDING LIPOPROTEIN METQ"/>
    <property type="match status" value="1"/>
</dbReference>
<evidence type="ECO:0000256" key="7">
    <source>
        <dbReference type="PIRSR" id="PIRSR002854-1"/>
    </source>
</evidence>
<feature type="chain" id="PRO_5008340258" description="Lipoprotein" evidence="9">
    <location>
        <begin position="20"/>
        <end position="297"/>
    </location>
</feature>
<accession>A0A1A5YC51</accession>
<evidence type="ECO:0000256" key="9">
    <source>
        <dbReference type="SAM" id="SignalP"/>
    </source>
</evidence>
<proteinExistence type="inferred from homology"/>
<keyword evidence="11" id="KW-1185">Reference proteome</keyword>
<keyword evidence="5 6" id="KW-0449">Lipoprotein</keyword>
<protein>
    <recommendedName>
        <fullName evidence="6">Lipoprotein</fullName>
    </recommendedName>
</protein>
<sequence length="297" mass="32005">MKKTGWVLALVLMLTVVLAACGGGSKEGSASPEPSGSQAAATEAPTDGSSTEAPAQEVTLKVGVSPVPHAEILNLLVPVLKEQGVNLEVVEFSDYLQPNIQVFEKQLDANFFQHTPYLEKFNADHGYDLVNVASVHVEPFGVYSDKITSIDELKDGAKIAIPNDPSNGGRSLLLLAQHGLIELDQNAGVDVTVADIKANPRKFEIVELEAATLPRVLDQVDIAAINTNFALEANLNPVEDALFIEDKDSPYVNILVTRPDNKDDEAIQKLIKALHSPEVETFINETYKGAVVPAFNK</sequence>
<dbReference type="GO" id="GO:0016020">
    <property type="term" value="C:membrane"/>
    <property type="evidence" value="ECO:0007669"/>
    <property type="project" value="UniProtKB-SubCell"/>
</dbReference>
<dbReference type="Proteomes" id="UP000092024">
    <property type="component" value="Unassembled WGS sequence"/>
</dbReference>
<feature type="lipid moiety-binding region" description="S-diacylglycerol cysteine" evidence="7">
    <location>
        <position position="21"/>
    </location>
</feature>
<dbReference type="EMBL" id="LYPA01000074">
    <property type="protein sequence ID" value="OBR63178.1"/>
    <property type="molecule type" value="Genomic_DNA"/>
</dbReference>
<evidence type="ECO:0000256" key="3">
    <source>
        <dbReference type="ARBA" id="ARBA00023136"/>
    </source>
</evidence>
<comment type="caution">
    <text evidence="10">The sequence shown here is derived from an EMBL/GenBank/DDBJ whole genome shotgun (WGS) entry which is preliminary data.</text>
</comment>
<feature type="region of interest" description="Disordered" evidence="8">
    <location>
        <begin position="25"/>
        <end position="54"/>
    </location>
</feature>
<name>A0A1A5YC51_9BACL</name>
<evidence type="ECO:0000256" key="5">
    <source>
        <dbReference type="ARBA" id="ARBA00023288"/>
    </source>
</evidence>
<dbReference type="InterPro" id="IPR004872">
    <property type="entry name" value="Lipoprotein_NlpA"/>
</dbReference>
<keyword evidence="3" id="KW-0472">Membrane</keyword>
<dbReference type="Pfam" id="PF03180">
    <property type="entry name" value="Lipoprotein_9"/>
    <property type="match status" value="1"/>
</dbReference>
<reference evidence="10 11" key="1">
    <citation type="submission" date="2016-05" db="EMBL/GenBank/DDBJ databases">
        <title>Paenibacillus oryzae. sp. nov., isolated from the rice root.</title>
        <authorList>
            <person name="Zhang J."/>
            <person name="Zhang X."/>
        </authorList>
    </citation>
    <scope>NUCLEOTIDE SEQUENCE [LARGE SCALE GENOMIC DNA]</scope>
    <source>
        <strain evidence="10 11">1DrF-4</strain>
    </source>
</reference>
<evidence type="ECO:0000256" key="2">
    <source>
        <dbReference type="ARBA" id="ARBA00022729"/>
    </source>
</evidence>
<dbReference type="CDD" id="cd13597">
    <property type="entry name" value="PBP2_lipoprotein_Tp32"/>
    <property type="match status" value="1"/>
</dbReference>
<dbReference type="OrthoDB" id="9812878at2"/>
<dbReference type="SUPFAM" id="SSF53850">
    <property type="entry name" value="Periplasmic binding protein-like II"/>
    <property type="match status" value="1"/>
</dbReference>
<dbReference type="PANTHER" id="PTHR30429:SF0">
    <property type="entry name" value="METHIONINE-BINDING LIPOPROTEIN METQ"/>
    <property type="match status" value="1"/>
</dbReference>
<dbReference type="AlphaFoldDB" id="A0A1A5YC51"/>
<dbReference type="PIRSF" id="PIRSF002854">
    <property type="entry name" value="MetQ"/>
    <property type="match status" value="1"/>
</dbReference>
<dbReference type="NCBIfam" id="TIGR00363">
    <property type="entry name" value="MetQ/NlpA family lipoprotein"/>
    <property type="match status" value="1"/>
</dbReference>
<evidence type="ECO:0000256" key="8">
    <source>
        <dbReference type="SAM" id="MobiDB-lite"/>
    </source>
</evidence>
<comment type="similarity">
    <text evidence="6">Belongs to the nlpA lipoprotein family.</text>
</comment>
<evidence type="ECO:0000313" key="11">
    <source>
        <dbReference type="Proteomes" id="UP000092024"/>
    </source>
</evidence>
<keyword evidence="2 9" id="KW-0732">Signal</keyword>
<organism evidence="10 11">
    <name type="scientific">Paenibacillus oryzae</name>
    <dbReference type="NCBI Taxonomy" id="1844972"/>
    <lineage>
        <taxon>Bacteria</taxon>
        <taxon>Bacillati</taxon>
        <taxon>Bacillota</taxon>
        <taxon>Bacilli</taxon>
        <taxon>Bacillales</taxon>
        <taxon>Paenibacillaceae</taxon>
        <taxon>Paenibacillus</taxon>
    </lineage>
</organism>
<gene>
    <name evidence="10" type="ORF">A7K91_24780</name>
</gene>
<comment type="subcellular location">
    <subcellularLocation>
        <location evidence="1">Membrane</location>
        <topology evidence="1">Lipid-anchor</topology>
    </subcellularLocation>
</comment>
<dbReference type="RefSeq" id="WP_068686437.1">
    <property type="nucleotide sequence ID" value="NZ_LYPA01000074.1"/>
</dbReference>
<evidence type="ECO:0000256" key="1">
    <source>
        <dbReference type="ARBA" id="ARBA00004635"/>
    </source>
</evidence>